<dbReference type="Proteomes" id="UP001143391">
    <property type="component" value="Unassembled WGS sequence"/>
</dbReference>
<dbReference type="EMBL" id="JANCMW010000012">
    <property type="protein sequence ID" value="MDF0751990.1"/>
    <property type="molecule type" value="Genomic_DNA"/>
</dbReference>
<keyword evidence="1" id="KW-1133">Transmembrane helix</keyword>
<accession>A0ABT5YG56</accession>
<feature type="transmembrane region" description="Helical" evidence="1">
    <location>
        <begin position="32"/>
        <end position="51"/>
    </location>
</feature>
<feature type="transmembrane region" description="Helical" evidence="1">
    <location>
        <begin position="178"/>
        <end position="195"/>
    </location>
</feature>
<dbReference type="Pfam" id="PF19540">
    <property type="entry name" value="DUF6064"/>
    <property type="match status" value="1"/>
</dbReference>
<dbReference type="InterPro" id="IPR045708">
    <property type="entry name" value="DUF6064"/>
</dbReference>
<evidence type="ECO:0000313" key="2">
    <source>
        <dbReference type="EMBL" id="MDF0751990.1"/>
    </source>
</evidence>
<feature type="transmembrane region" description="Helical" evidence="1">
    <location>
        <begin position="201"/>
        <end position="219"/>
    </location>
</feature>
<feature type="transmembrane region" description="Helical" evidence="1">
    <location>
        <begin position="60"/>
        <end position="78"/>
    </location>
</feature>
<sequence>MDSNWLSYSLSDFLMFGPEVFLRLFVRINQDIWPWQGIAVIMVVAIGALLVRGDILARRGILLLMAAAWLWSGAGFLMEYYGPVNLPATWFGWAFVLQGALLTVVALVWRWDTVAEQSAMARWSSGIGWVVIMGLSPLLTVAQSGNWHSVALFAVTPHVTALGAVPCMLVLPRRIRWLFLLLPLVWGLFSVATLWTLGTRVLVVIPAATLALAVLALLFSPRRAQNRG</sequence>
<gene>
    <name evidence="2" type="ORF">NLU14_17300</name>
</gene>
<dbReference type="RefSeq" id="WP_275708828.1">
    <property type="nucleotide sequence ID" value="NZ_JANCMW010000012.1"/>
</dbReference>
<proteinExistence type="predicted"/>
<keyword evidence="3" id="KW-1185">Reference proteome</keyword>
<reference evidence="2" key="1">
    <citation type="submission" date="2022-07" db="EMBL/GenBank/DDBJ databases">
        <title>Marinobacter iranensis a new bacterium isolate from a hipersaline lake in Iran.</title>
        <authorList>
            <person name="Mohammad A.M.A."/>
            <person name="Cristina S.-P."/>
            <person name="Antonio V."/>
        </authorList>
    </citation>
    <scope>NUCLEOTIDE SEQUENCE</scope>
    <source>
        <strain evidence="2">71-i</strain>
    </source>
</reference>
<feature type="transmembrane region" description="Helical" evidence="1">
    <location>
        <begin position="150"/>
        <end position="171"/>
    </location>
</feature>
<feature type="transmembrane region" description="Helical" evidence="1">
    <location>
        <begin position="123"/>
        <end position="144"/>
    </location>
</feature>
<name>A0ABT5YG56_9GAMM</name>
<keyword evidence="1" id="KW-0472">Membrane</keyword>
<feature type="transmembrane region" description="Helical" evidence="1">
    <location>
        <begin position="90"/>
        <end position="111"/>
    </location>
</feature>
<protein>
    <submittedName>
        <fullName evidence="2">DUF6064 family protein</fullName>
    </submittedName>
</protein>
<evidence type="ECO:0000313" key="3">
    <source>
        <dbReference type="Proteomes" id="UP001143391"/>
    </source>
</evidence>
<keyword evidence="1" id="KW-0812">Transmembrane</keyword>
<evidence type="ECO:0000256" key="1">
    <source>
        <dbReference type="SAM" id="Phobius"/>
    </source>
</evidence>
<organism evidence="2 3">
    <name type="scientific">Marinobacter iranensis</name>
    <dbReference type="NCBI Taxonomy" id="2962607"/>
    <lineage>
        <taxon>Bacteria</taxon>
        <taxon>Pseudomonadati</taxon>
        <taxon>Pseudomonadota</taxon>
        <taxon>Gammaproteobacteria</taxon>
        <taxon>Pseudomonadales</taxon>
        <taxon>Marinobacteraceae</taxon>
        <taxon>Marinobacter</taxon>
    </lineage>
</organism>
<comment type="caution">
    <text evidence="2">The sequence shown here is derived from an EMBL/GenBank/DDBJ whole genome shotgun (WGS) entry which is preliminary data.</text>
</comment>